<dbReference type="Proteomes" id="UP000294963">
    <property type="component" value="Unassembled WGS sequence"/>
</dbReference>
<protein>
    <recommendedName>
        <fullName evidence="4">LPS-assembly protein LptD</fullName>
    </recommendedName>
</protein>
<comment type="subunit">
    <text evidence="4">Component of the lipopolysaccharide transport and assembly complex. Interacts with LptE and LptA.</text>
</comment>
<evidence type="ECO:0000256" key="2">
    <source>
        <dbReference type="ARBA" id="ARBA00023136"/>
    </source>
</evidence>
<evidence type="ECO:0000313" key="7">
    <source>
        <dbReference type="EMBL" id="TCM63716.1"/>
    </source>
</evidence>
<dbReference type="InterPro" id="IPR020889">
    <property type="entry name" value="LipoPS_assembly_LptD"/>
</dbReference>
<gene>
    <name evidence="4" type="primary">lptD</name>
    <name evidence="7" type="ORF">EC844_12020</name>
</gene>
<evidence type="ECO:0000256" key="4">
    <source>
        <dbReference type="HAMAP-Rule" id="MF_01411"/>
    </source>
</evidence>
<feature type="chain" id="PRO_5021048874" description="LPS-assembly protein LptD" evidence="4">
    <location>
        <begin position="28"/>
        <end position="819"/>
    </location>
</feature>
<dbReference type="GO" id="GO:0015920">
    <property type="term" value="P:lipopolysaccharide transport"/>
    <property type="evidence" value="ECO:0007669"/>
    <property type="project" value="InterPro"/>
</dbReference>
<proteinExistence type="inferred from homology"/>
<dbReference type="GO" id="GO:1990351">
    <property type="term" value="C:transporter complex"/>
    <property type="evidence" value="ECO:0007669"/>
    <property type="project" value="TreeGrafter"/>
</dbReference>
<dbReference type="Gene3D" id="2.60.450.10">
    <property type="entry name" value="Lipopolysaccharide (LPS) transport protein A like domain"/>
    <property type="match status" value="1"/>
</dbReference>
<dbReference type="OrthoDB" id="9760225at2"/>
<name>A0A4R1XJY0_ACICA</name>
<dbReference type="EMBL" id="SLVJ01000020">
    <property type="protein sequence ID" value="TCM63716.1"/>
    <property type="molecule type" value="Genomic_DNA"/>
</dbReference>
<dbReference type="HAMAP" id="MF_01411">
    <property type="entry name" value="LPS_assembly_LptD"/>
    <property type="match status" value="1"/>
</dbReference>
<reference evidence="7 8" key="1">
    <citation type="submission" date="2019-03" db="EMBL/GenBank/DDBJ databases">
        <title>Genomic analyses of the natural microbiome of Caenorhabditis elegans.</title>
        <authorList>
            <person name="Samuel B."/>
        </authorList>
    </citation>
    <scope>NUCLEOTIDE SEQUENCE [LARGE SCALE GENOMIC DNA]</scope>
    <source>
        <strain evidence="7 8">JUb89</strain>
    </source>
</reference>
<dbReference type="PANTHER" id="PTHR30189">
    <property type="entry name" value="LPS-ASSEMBLY PROTEIN"/>
    <property type="match status" value="1"/>
</dbReference>
<accession>A0A4R1XJY0</accession>
<keyword evidence="3 4" id="KW-0998">Cell outer membrane</keyword>
<comment type="function">
    <text evidence="4">Together with LptE, is involved in the assembly of lipopolysaccharide (LPS) at the surface of the outer membrane.</text>
</comment>
<keyword evidence="8" id="KW-1185">Reference proteome</keyword>
<feature type="signal peptide" evidence="4">
    <location>
        <begin position="1"/>
        <end position="27"/>
    </location>
</feature>
<organism evidence="7 8">
    <name type="scientific">Acinetobacter calcoaceticus</name>
    <dbReference type="NCBI Taxonomy" id="471"/>
    <lineage>
        <taxon>Bacteria</taxon>
        <taxon>Pseudomonadati</taxon>
        <taxon>Pseudomonadota</taxon>
        <taxon>Gammaproteobacteria</taxon>
        <taxon>Moraxellales</taxon>
        <taxon>Moraxellaceae</taxon>
        <taxon>Acinetobacter</taxon>
        <taxon>Acinetobacter calcoaceticus/baumannii complex</taxon>
    </lineage>
</organism>
<evidence type="ECO:0000259" key="5">
    <source>
        <dbReference type="Pfam" id="PF03968"/>
    </source>
</evidence>
<feature type="domain" description="LptD C-terminal" evidence="6">
    <location>
        <begin position="344"/>
        <end position="727"/>
    </location>
</feature>
<evidence type="ECO:0000313" key="8">
    <source>
        <dbReference type="Proteomes" id="UP000294963"/>
    </source>
</evidence>
<comment type="similarity">
    <text evidence="4">Belongs to the LptD family.</text>
</comment>
<dbReference type="GO" id="GO:0043165">
    <property type="term" value="P:Gram-negative-bacterium-type cell outer membrane assembly"/>
    <property type="evidence" value="ECO:0007669"/>
    <property type="project" value="UniProtKB-UniRule"/>
</dbReference>
<evidence type="ECO:0000256" key="3">
    <source>
        <dbReference type="ARBA" id="ARBA00023237"/>
    </source>
</evidence>
<dbReference type="InterPro" id="IPR005653">
    <property type="entry name" value="OstA-like_N"/>
</dbReference>
<keyword evidence="2 4" id="KW-0472">Membrane</keyword>
<dbReference type="Pfam" id="PF03968">
    <property type="entry name" value="LptD_N"/>
    <property type="match status" value="1"/>
</dbReference>
<evidence type="ECO:0000256" key="1">
    <source>
        <dbReference type="ARBA" id="ARBA00022729"/>
    </source>
</evidence>
<comment type="caution">
    <text evidence="4">Lacks conserved residue(s) required for the propagation of feature annotation.</text>
</comment>
<dbReference type="AlphaFoldDB" id="A0A4R1XJY0"/>
<keyword evidence="1 4" id="KW-0732">Signal</keyword>
<dbReference type="InterPro" id="IPR007543">
    <property type="entry name" value="LptD_C"/>
</dbReference>
<evidence type="ECO:0000259" key="6">
    <source>
        <dbReference type="Pfam" id="PF04453"/>
    </source>
</evidence>
<comment type="caution">
    <text evidence="7">The sequence shown here is derived from an EMBL/GenBank/DDBJ whole genome shotgun (WGS) entry which is preliminary data.</text>
</comment>
<feature type="domain" description="Organic solvent tolerance-like N-terminal" evidence="5">
    <location>
        <begin position="104"/>
        <end position="235"/>
    </location>
</feature>
<sequence length="819" mass="92967" precursor="true">MKQQFKFNPLATAILTLLCGSSLSSYAESVTVDAETDNQQLKSAIKESYPGQNFFAEYYVDKDAAQSQLRDVNSATNRWCQGVWVTPFSAESQQGSADDGSSVITADHGYYNPNGDSILSGDVIIDQQGRMIRANEVTIDKTQTYANAKGNVQLAQGGLIAQSDQINYNLKDQTGQLNNSFYISEDTHAHGHASKIERTSPTNVVMSDATYSTCPPEQKPTWQIKAKSIELDQETGRGITKNTKLYIKDTPVMAIPYFNFPIDDRRTTGLLSPSFGYSNQGGFQINTPIYLNLAPNYDATLTPMLYSSRGVMLNGELRYMTENFGQGKIWGGYLPSDRDYKDQDRKDFHFSHEWLINEQWSTNVEYNYVSDKDFFADLDNNPNSKTELNQRRAWELNYANGIPGLKTKLRVEDFQTLDPSIPQVDRPYARLPQFLVNYVGGNPLGFEYEFNSDTAYFRKSINDIPPNEDATAKVQPNGTRFYNHLSTRYNFRNQWAFVIPEVSVRSIQTIYDQDTQRNTQFSSDTKSKSVVVPQFTLDTGLTFEREGKYLQTISPRAFYAYAPHKNQDGYPNFDSTSASINYDQLFNPYRFYGHDRLEDNNFLSLGVSYSLFDSIGLERLRLGLGQSYYFDDRKVTLKKANDDFDTQKQTGPILSLSSQISQNLSISSNSAWSSSGTNVQRDLQFAFTGDTGNMYSVGYFYRDLLPDRQQAYDQVVASFVQPVYNNWRMMGHVQYDLTNNVTRDFLVGVNYESCCWGVSVYGRSYYNDLDNVEDSSTKPKRAVMAEFTLKGLGGLNNKLSSLLENRIFGFDKVNQSWTH</sequence>
<dbReference type="InterPro" id="IPR050218">
    <property type="entry name" value="LptD"/>
</dbReference>
<comment type="subcellular location">
    <subcellularLocation>
        <location evidence="4">Cell outer membrane</location>
    </subcellularLocation>
</comment>
<dbReference type="Pfam" id="PF04453">
    <property type="entry name" value="LptD"/>
    <property type="match status" value="1"/>
</dbReference>
<dbReference type="GO" id="GO:0009279">
    <property type="term" value="C:cell outer membrane"/>
    <property type="evidence" value="ECO:0007669"/>
    <property type="project" value="UniProtKB-SubCell"/>
</dbReference>
<dbReference type="PANTHER" id="PTHR30189:SF1">
    <property type="entry name" value="LPS-ASSEMBLY PROTEIN LPTD"/>
    <property type="match status" value="1"/>
</dbReference>